<dbReference type="Gene3D" id="3.40.1090.10">
    <property type="entry name" value="Cytosolic phospholipase A2 catalytic domain"/>
    <property type="match status" value="1"/>
</dbReference>
<organism evidence="5">
    <name type="scientific">bioreactor metagenome</name>
    <dbReference type="NCBI Taxonomy" id="1076179"/>
    <lineage>
        <taxon>unclassified sequences</taxon>
        <taxon>metagenomes</taxon>
        <taxon>ecological metagenomes</taxon>
    </lineage>
</organism>
<dbReference type="InterPro" id="IPR002641">
    <property type="entry name" value="PNPLA_dom"/>
</dbReference>
<dbReference type="InterPro" id="IPR016035">
    <property type="entry name" value="Acyl_Trfase/lysoPLipase"/>
</dbReference>
<evidence type="ECO:0000256" key="2">
    <source>
        <dbReference type="ARBA" id="ARBA00022963"/>
    </source>
</evidence>
<keyword evidence="3" id="KW-0443">Lipid metabolism</keyword>
<evidence type="ECO:0000256" key="3">
    <source>
        <dbReference type="ARBA" id="ARBA00023098"/>
    </source>
</evidence>
<feature type="domain" description="PNPLA" evidence="4">
    <location>
        <begin position="7"/>
        <end position="165"/>
    </location>
</feature>
<reference evidence="5" key="1">
    <citation type="submission" date="2019-08" db="EMBL/GenBank/DDBJ databases">
        <authorList>
            <person name="Kucharzyk K."/>
            <person name="Murdoch R.W."/>
            <person name="Higgins S."/>
            <person name="Loffler F."/>
        </authorList>
    </citation>
    <scope>NUCLEOTIDE SEQUENCE</scope>
</reference>
<dbReference type="SUPFAM" id="SSF52151">
    <property type="entry name" value="FabD/lysophospholipase-like"/>
    <property type="match status" value="1"/>
</dbReference>
<name>A0A644T2C5_9ZZZZ</name>
<dbReference type="AlphaFoldDB" id="A0A644T2C5"/>
<dbReference type="PROSITE" id="PS51635">
    <property type="entry name" value="PNPLA"/>
    <property type="match status" value="1"/>
</dbReference>
<evidence type="ECO:0000313" key="5">
    <source>
        <dbReference type="EMBL" id="MPL60362.1"/>
    </source>
</evidence>
<gene>
    <name evidence="5" type="ORF">SDC9_05923</name>
</gene>
<dbReference type="InterPro" id="IPR050301">
    <property type="entry name" value="NTE"/>
</dbReference>
<sequence length="272" mass="29440">MKPKIGLALGSGGLRGLAHVGVLKVLERENIPVDYIAGCSIGSIIGALYCAGHSPDTIIKLAKHLKPRYWLDFVIPKLGIISGDKLLKTIRLLTQQKSFAELDIQLAIVATELNHGREIVFTEGDVAEAVRASTSVPGVFVPHKIDDMLLVDGAVLNPTPIDIARAMGADIVIAVDLAHASVVFNITNVFDVIIQSIDIMERELLKNRHKICDILIQPDIAHISPSSFEAIEECVSLGEEAAEKAMPEIKRVISGLECIAVKDENPIRHSSI</sequence>
<dbReference type="PANTHER" id="PTHR14226">
    <property type="entry name" value="NEUROPATHY TARGET ESTERASE/SWISS CHEESE D.MELANOGASTER"/>
    <property type="match status" value="1"/>
</dbReference>
<protein>
    <recommendedName>
        <fullName evidence="4">PNPLA domain-containing protein</fullName>
    </recommendedName>
</protein>
<dbReference type="GO" id="GO:0016042">
    <property type="term" value="P:lipid catabolic process"/>
    <property type="evidence" value="ECO:0007669"/>
    <property type="project" value="UniProtKB-KW"/>
</dbReference>
<proteinExistence type="predicted"/>
<dbReference type="Pfam" id="PF01734">
    <property type="entry name" value="Patatin"/>
    <property type="match status" value="1"/>
</dbReference>
<dbReference type="GO" id="GO:0016787">
    <property type="term" value="F:hydrolase activity"/>
    <property type="evidence" value="ECO:0007669"/>
    <property type="project" value="UniProtKB-KW"/>
</dbReference>
<keyword evidence="1" id="KW-0378">Hydrolase</keyword>
<comment type="caution">
    <text evidence="5">The sequence shown here is derived from an EMBL/GenBank/DDBJ whole genome shotgun (WGS) entry which is preliminary data.</text>
</comment>
<keyword evidence="2" id="KW-0442">Lipid degradation</keyword>
<evidence type="ECO:0000256" key="1">
    <source>
        <dbReference type="ARBA" id="ARBA00022801"/>
    </source>
</evidence>
<evidence type="ECO:0000259" key="4">
    <source>
        <dbReference type="PROSITE" id="PS51635"/>
    </source>
</evidence>
<dbReference type="PANTHER" id="PTHR14226:SF76">
    <property type="entry name" value="NTE FAMILY PROTEIN RSSA"/>
    <property type="match status" value="1"/>
</dbReference>
<dbReference type="EMBL" id="VSSQ01000012">
    <property type="protein sequence ID" value="MPL60362.1"/>
    <property type="molecule type" value="Genomic_DNA"/>
</dbReference>
<accession>A0A644T2C5</accession>